<accession>A0A644VBD2</accession>
<reference evidence="2" key="1">
    <citation type="submission" date="2019-08" db="EMBL/GenBank/DDBJ databases">
        <authorList>
            <person name="Kucharzyk K."/>
            <person name="Murdoch R.W."/>
            <person name="Higgins S."/>
            <person name="Loffler F."/>
        </authorList>
    </citation>
    <scope>NUCLEOTIDE SEQUENCE</scope>
</reference>
<organism evidence="2">
    <name type="scientific">bioreactor metagenome</name>
    <dbReference type="NCBI Taxonomy" id="1076179"/>
    <lineage>
        <taxon>unclassified sequences</taxon>
        <taxon>metagenomes</taxon>
        <taxon>ecological metagenomes</taxon>
    </lineage>
</organism>
<proteinExistence type="predicted"/>
<protein>
    <submittedName>
        <fullName evidence="2">Uncharacterized protein</fullName>
    </submittedName>
</protein>
<feature type="region of interest" description="Disordered" evidence="1">
    <location>
        <begin position="113"/>
        <end position="154"/>
    </location>
</feature>
<feature type="compositionally biased region" description="Basic and acidic residues" evidence="1">
    <location>
        <begin position="213"/>
        <end position="241"/>
    </location>
</feature>
<sequence length="382" mass="41466">MITLARVRHAPVDVVVQAHAIAGPLALVRIAERRVVAFRPAAAVVVADEVVLAVGRVAAGADPAHLRYLGARRALRQRAAATVAQVAVERAIAPVVAAELVAIRRRGQCHAARPAEGAVEGQHRQHRRAHEAKPGPGKEAAPAGGGGHATHRDLGHAVHPVGDLVENAHDLSSGGDYRAVEPGLDRVDPHLVGVEQAVELLARVDQPLRADRPVGRDQHREGQARDAIGKAELGRVDEGEGRQIGSADEARELRLVAVRGQHDVQPAGLAAARRLQDRQQLLAHRARGREEEDKRRAPLARADDDRIGRGQRGQREARRGSADLRPRVVHQRPHRGDPLEQHADLPGKREDGHGQRDHHREEHGHEKGQGSHCRVPCSRRTR</sequence>
<dbReference type="AlphaFoldDB" id="A0A644VBD2"/>
<feature type="compositionally biased region" description="Basic and acidic residues" evidence="1">
    <location>
        <begin position="288"/>
        <end position="326"/>
    </location>
</feature>
<comment type="caution">
    <text evidence="2">The sequence shown here is derived from an EMBL/GenBank/DDBJ whole genome shotgun (WGS) entry which is preliminary data.</text>
</comment>
<gene>
    <name evidence="2" type="ORF">SDC9_34616</name>
</gene>
<evidence type="ECO:0000313" key="2">
    <source>
        <dbReference type="EMBL" id="MPL88590.1"/>
    </source>
</evidence>
<feature type="region of interest" description="Disordered" evidence="1">
    <location>
        <begin position="284"/>
        <end position="382"/>
    </location>
</feature>
<name>A0A644VBD2_9ZZZZ</name>
<feature type="region of interest" description="Disordered" evidence="1">
    <location>
        <begin position="213"/>
        <end position="245"/>
    </location>
</feature>
<feature type="compositionally biased region" description="Basic and acidic residues" evidence="1">
    <location>
        <begin position="334"/>
        <end position="369"/>
    </location>
</feature>
<evidence type="ECO:0000256" key="1">
    <source>
        <dbReference type="SAM" id="MobiDB-lite"/>
    </source>
</evidence>
<dbReference type="EMBL" id="VSSQ01000261">
    <property type="protein sequence ID" value="MPL88590.1"/>
    <property type="molecule type" value="Genomic_DNA"/>
</dbReference>